<feature type="domain" description="DUF2059" evidence="2">
    <location>
        <begin position="85"/>
        <end position="141"/>
    </location>
</feature>
<dbReference type="AlphaFoldDB" id="D2DXS9"/>
<evidence type="ECO:0000256" key="1">
    <source>
        <dbReference type="SAM" id="SignalP"/>
    </source>
</evidence>
<dbReference type="InterPro" id="IPR018637">
    <property type="entry name" value="DUF2059"/>
</dbReference>
<protein>
    <recommendedName>
        <fullName evidence="2">DUF2059 domain-containing protein</fullName>
    </recommendedName>
</protein>
<proteinExistence type="predicted"/>
<sequence length="158" mass="17455">MKTSLRLLAFLSIIGSVLADEAASRKSAETILEITNASGAMKTGFIATIAPMIANMKRQGMPEAAGTEMTAAMSEWFDAEIKWVEIKPKIVDLYVREFTEQELKDLLAFYQTPSGKKAIIKLPVVMQQGAVIGQEYAAKKQDSLKLKVQAIVDKYRPK</sequence>
<evidence type="ECO:0000313" key="3">
    <source>
        <dbReference type="EMBL" id="ACO70902.1"/>
    </source>
</evidence>
<name>D2DXS9_9BACT</name>
<reference evidence="3" key="1">
    <citation type="journal article" date="2010" name="FEMS Microbiol. Ecol.">
        <title>Phylogenetic and metagenomic analysis of Verrucomicrobia in former agricultural grassland soil.</title>
        <authorList>
            <person name="Kielak A."/>
            <person name="Rodrigues J.L.M."/>
            <person name="Kuramae E.E."/>
            <person name="Chain P.S.G."/>
            <person name="van Veen J.A."/>
            <person name="Kowalchuk G.A."/>
        </authorList>
    </citation>
    <scope>NUCLEOTIDE SEQUENCE</scope>
</reference>
<accession>D2DXS9</accession>
<dbReference type="Pfam" id="PF09832">
    <property type="entry name" value="DUF2059"/>
    <property type="match status" value="1"/>
</dbReference>
<keyword evidence="1" id="KW-0732">Signal</keyword>
<dbReference type="EMBL" id="FJ872373">
    <property type="protein sequence ID" value="ACO70902.1"/>
    <property type="molecule type" value="Genomic_DNA"/>
</dbReference>
<evidence type="ECO:0000259" key="2">
    <source>
        <dbReference type="Pfam" id="PF09832"/>
    </source>
</evidence>
<feature type="chain" id="PRO_5003030925" description="DUF2059 domain-containing protein" evidence="1">
    <location>
        <begin position="20"/>
        <end position="158"/>
    </location>
</feature>
<feature type="signal peptide" evidence="1">
    <location>
        <begin position="1"/>
        <end position="19"/>
    </location>
</feature>
<organism evidence="3">
    <name type="scientific">uncultured Verrucomicrobiota bacterium</name>
    <dbReference type="NCBI Taxonomy" id="156588"/>
    <lineage>
        <taxon>Bacteria</taxon>
        <taxon>Pseudomonadati</taxon>
        <taxon>Verrucomicrobiota</taxon>
        <taxon>environmental samples</taxon>
    </lineage>
</organism>